<sequence>MKKHFTDQYLKCIVHSLQDIIEKASGSPFHENWASCSFLNRDANKKKKCLITSSHFILETSYSILIIC</sequence>
<protein>
    <submittedName>
        <fullName evidence="1">Uncharacterized protein</fullName>
    </submittedName>
</protein>
<reference evidence="1 2" key="1">
    <citation type="journal article" date="2006" name="Science">
        <title>The genome of black cottonwood, Populus trichocarpa (Torr. &amp; Gray).</title>
        <authorList>
            <person name="Tuskan G.A."/>
            <person name="Difazio S."/>
            <person name="Jansson S."/>
            <person name="Bohlmann J."/>
            <person name="Grigoriev I."/>
            <person name="Hellsten U."/>
            <person name="Putnam N."/>
            <person name="Ralph S."/>
            <person name="Rombauts S."/>
            <person name="Salamov A."/>
            <person name="Schein J."/>
            <person name="Sterck L."/>
            <person name="Aerts A."/>
            <person name="Bhalerao R.R."/>
            <person name="Bhalerao R.P."/>
            <person name="Blaudez D."/>
            <person name="Boerjan W."/>
            <person name="Brun A."/>
            <person name="Brunner A."/>
            <person name="Busov V."/>
            <person name="Campbell M."/>
            <person name="Carlson J."/>
            <person name="Chalot M."/>
            <person name="Chapman J."/>
            <person name="Chen G.L."/>
            <person name="Cooper D."/>
            <person name="Coutinho P.M."/>
            <person name="Couturier J."/>
            <person name="Covert S."/>
            <person name="Cronk Q."/>
            <person name="Cunningham R."/>
            <person name="Davis J."/>
            <person name="Degroeve S."/>
            <person name="Dejardin A."/>
            <person name="Depamphilis C."/>
            <person name="Detter J."/>
            <person name="Dirks B."/>
            <person name="Dubchak I."/>
            <person name="Duplessis S."/>
            <person name="Ehlting J."/>
            <person name="Ellis B."/>
            <person name="Gendler K."/>
            <person name="Goodstein D."/>
            <person name="Gribskov M."/>
            <person name="Grimwood J."/>
            <person name="Groover A."/>
            <person name="Gunter L."/>
            <person name="Hamberger B."/>
            <person name="Heinze B."/>
            <person name="Helariutta Y."/>
            <person name="Henrissat B."/>
            <person name="Holligan D."/>
            <person name="Holt R."/>
            <person name="Huang W."/>
            <person name="Islam-Faridi N."/>
            <person name="Jones S."/>
            <person name="Jones-Rhoades M."/>
            <person name="Jorgensen R."/>
            <person name="Joshi C."/>
            <person name="Kangasjarvi J."/>
            <person name="Karlsson J."/>
            <person name="Kelleher C."/>
            <person name="Kirkpatrick R."/>
            <person name="Kirst M."/>
            <person name="Kohler A."/>
            <person name="Kalluri U."/>
            <person name="Larimer F."/>
            <person name="Leebens-Mack J."/>
            <person name="Leple J.C."/>
            <person name="Locascio P."/>
            <person name="Lou Y."/>
            <person name="Lucas S."/>
            <person name="Martin F."/>
            <person name="Montanini B."/>
            <person name="Napoli C."/>
            <person name="Nelson D.R."/>
            <person name="Nelson C."/>
            <person name="Nieminen K."/>
            <person name="Nilsson O."/>
            <person name="Pereda V."/>
            <person name="Peter G."/>
            <person name="Philippe R."/>
            <person name="Pilate G."/>
            <person name="Poliakov A."/>
            <person name="Razumovskaya J."/>
            <person name="Richardson P."/>
            <person name="Rinaldi C."/>
            <person name="Ritland K."/>
            <person name="Rouze P."/>
            <person name="Ryaboy D."/>
            <person name="Schmutz J."/>
            <person name="Schrader J."/>
            <person name="Segerman B."/>
            <person name="Shin H."/>
            <person name="Siddiqui A."/>
            <person name="Sterky F."/>
            <person name="Terry A."/>
            <person name="Tsai C.J."/>
            <person name="Uberbacher E."/>
            <person name="Unneberg P."/>
            <person name="Vahala J."/>
            <person name="Wall K."/>
            <person name="Wessler S."/>
            <person name="Yang G."/>
            <person name="Yin T."/>
            <person name="Douglas C."/>
            <person name="Marra M."/>
            <person name="Sandberg G."/>
            <person name="Van de Peer Y."/>
            <person name="Rokhsar D."/>
        </authorList>
    </citation>
    <scope>NUCLEOTIDE SEQUENCE [LARGE SCALE GENOMIC DNA]</scope>
    <source>
        <strain evidence="2">cv. Nisqually</strain>
    </source>
</reference>
<name>A0A2K1XFU1_POPTR</name>
<proteinExistence type="predicted"/>
<dbReference type="Proteomes" id="UP000006729">
    <property type="component" value="Chromosome 15"/>
</dbReference>
<evidence type="ECO:0000313" key="1">
    <source>
        <dbReference type="EMBL" id="PNS99650.1"/>
    </source>
</evidence>
<accession>A0A2K1XFU1</accession>
<dbReference type="EMBL" id="CM009304">
    <property type="protein sequence ID" value="PNS99650.1"/>
    <property type="molecule type" value="Genomic_DNA"/>
</dbReference>
<organism evidence="1 2">
    <name type="scientific">Populus trichocarpa</name>
    <name type="common">Western balsam poplar</name>
    <name type="synonym">Populus balsamifera subsp. trichocarpa</name>
    <dbReference type="NCBI Taxonomy" id="3694"/>
    <lineage>
        <taxon>Eukaryota</taxon>
        <taxon>Viridiplantae</taxon>
        <taxon>Streptophyta</taxon>
        <taxon>Embryophyta</taxon>
        <taxon>Tracheophyta</taxon>
        <taxon>Spermatophyta</taxon>
        <taxon>Magnoliopsida</taxon>
        <taxon>eudicotyledons</taxon>
        <taxon>Gunneridae</taxon>
        <taxon>Pentapetalae</taxon>
        <taxon>rosids</taxon>
        <taxon>fabids</taxon>
        <taxon>Malpighiales</taxon>
        <taxon>Salicaceae</taxon>
        <taxon>Saliceae</taxon>
        <taxon>Populus</taxon>
    </lineage>
</organism>
<dbReference type="AlphaFoldDB" id="A0A2K1XFU1"/>
<keyword evidence="2" id="KW-1185">Reference proteome</keyword>
<dbReference type="InParanoid" id="A0A2K1XFU1"/>
<evidence type="ECO:0000313" key="2">
    <source>
        <dbReference type="Proteomes" id="UP000006729"/>
    </source>
</evidence>
<gene>
    <name evidence="1" type="ORF">POPTR_015G003400</name>
</gene>